<gene>
    <name evidence="2" type="ORF">PENTCL1PPCAC_10042</name>
</gene>
<feature type="transmembrane region" description="Helical" evidence="1">
    <location>
        <begin position="61"/>
        <end position="82"/>
    </location>
</feature>
<organism evidence="2 3">
    <name type="scientific">Pristionchus entomophagus</name>
    <dbReference type="NCBI Taxonomy" id="358040"/>
    <lineage>
        <taxon>Eukaryota</taxon>
        <taxon>Metazoa</taxon>
        <taxon>Ecdysozoa</taxon>
        <taxon>Nematoda</taxon>
        <taxon>Chromadorea</taxon>
        <taxon>Rhabditida</taxon>
        <taxon>Rhabditina</taxon>
        <taxon>Diplogasteromorpha</taxon>
        <taxon>Diplogasteroidea</taxon>
        <taxon>Neodiplogasteridae</taxon>
        <taxon>Pristionchus</taxon>
    </lineage>
</organism>
<evidence type="ECO:0008006" key="4">
    <source>
        <dbReference type="Google" id="ProtNLM"/>
    </source>
</evidence>
<evidence type="ECO:0000313" key="3">
    <source>
        <dbReference type="Proteomes" id="UP001432027"/>
    </source>
</evidence>
<evidence type="ECO:0000313" key="2">
    <source>
        <dbReference type="EMBL" id="GMS87867.1"/>
    </source>
</evidence>
<protein>
    <recommendedName>
        <fullName evidence="4">G protein-coupled receptor</fullName>
    </recommendedName>
</protein>
<name>A0AAV5SX06_9BILA</name>
<keyword evidence="1" id="KW-0812">Transmembrane</keyword>
<accession>A0AAV5SX06</accession>
<reference evidence="2" key="1">
    <citation type="submission" date="2023-10" db="EMBL/GenBank/DDBJ databases">
        <title>Genome assembly of Pristionchus species.</title>
        <authorList>
            <person name="Yoshida K."/>
            <person name="Sommer R.J."/>
        </authorList>
    </citation>
    <scope>NUCLEOTIDE SEQUENCE</scope>
    <source>
        <strain evidence="2">RS0144</strain>
    </source>
</reference>
<keyword evidence="1" id="KW-0472">Membrane</keyword>
<dbReference type="EMBL" id="BTSX01000003">
    <property type="protein sequence ID" value="GMS87867.1"/>
    <property type="molecule type" value="Genomic_DNA"/>
</dbReference>
<evidence type="ECO:0000256" key="1">
    <source>
        <dbReference type="SAM" id="Phobius"/>
    </source>
</evidence>
<dbReference type="Proteomes" id="UP001432027">
    <property type="component" value="Unassembled WGS sequence"/>
</dbReference>
<keyword evidence="1" id="KW-1133">Transmembrane helix</keyword>
<feature type="transmembrane region" description="Helical" evidence="1">
    <location>
        <begin position="102"/>
        <end position="119"/>
    </location>
</feature>
<feature type="transmembrane region" description="Helical" evidence="1">
    <location>
        <begin position="20"/>
        <end position="40"/>
    </location>
</feature>
<proteinExistence type="predicted"/>
<dbReference type="PANTHER" id="PTHR45830">
    <property type="entry name" value="SERPENTINE RECEPTOR, CLASS I"/>
    <property type="match status" value="1"/>
</dbReference>
<comment type="caution">
    <text evidence="2">The sequence shown here is derived from an EMBL/GenBank/DDBJ whole genome shotgun (WGS) entry which is preliminary data.</text>
</comment>
<feature type="non-terminal residue" evidence="2">
    <location>
        <position position="1"/>
    </location>
</feature>
<keyword evidence="3" id="KW-1185">Reference proteome</keyword>
<feature type="non-terminal residue" evidence="2">
    <location>
        <position position="135"/>
    </location>
</feature>
<dbReference type="AlphaFoldDB" id="A0AAV5SX06"/>
<dbReference type="PANTHER" id="PTHR45830:SF15">
    <property type="entry name" value="SERPENTINE RECEPTOR, CLASS I"/>
    <property type="match status" value="1"/>
</dbReference>
<sequence length="135" mass="15718">LRFGYNIDRDFAFGVYQRFQLIYGSLIMVVHATLFYLLIFHTKMWARSVRAGYLLNQAQMFFNDVWTCFLFRAYSLLPYPIFFCNGPACGALGAGTCFVLEHLFAINSVCTILFMLFMMQQQIIPPTSKMAFTRR</sequence>